<accession>A0A9W4X0B1</accession>
<dbReference type="AlphaFoldDB" id="A0A9W4X0B1"/>
<sequence length="105" mass="12432">MSNIETKLDECNPDISKMINSTDNINIFIQKLFILLIEIQDEGKDYYETRDFINECIILSTRSTDDVIKWLKENQNESKHVFFLGIFLFMIMDLKEIRMKCLNAS</sequence>
<dbReference type="OrthoDB" id="2468509at2759"/>
<name>A0A9W4X0B1_9GLOM</name>
<evidence type="ECO:0000313" key="2">
    <source>
        <dbReference type="Proteomes" id="UP001153678"/>
    </source>
</evidence>
<comment type="caution">
    <text evidence="1">The sequence shown here is derived from an EMBL/GenBank/DDBJ whole genome shotgun (WGS) entry which is preliminary data.</text>
</comment>
<gene>
    <name evidence="1" type="ORF">FWILDA_LOCUS7837</name>
</gene>
<protein>
    <submittedName>
        <fullName evidence="1">20037_t:CDS:1</fullName>
    </submittedName>
</protein>
<reference evidence="1" key="1">
    <citation type="submission" date="2022-08" db="EMBL/GenBank/DDBJ databases">
        <authorList>
            <person name="Kallberg Y."/>
            <person name="Tangrot J."/>
            <person name="Rosling A."/>
        </authorList>
    </citation>
    <scope>NUCLEOTIDE SEQUENCE</scope>
    <source>
        <strain evidence="1">Wild A</strain>
    </source>
</reference>
<evidence type="ECO:0000313" key="1">
    <source>
        <dbReference type="EMBL" id="CAI2176945.1"/>
    </source>
</evidence>
<dbReference type="EMBL" id="CAMKVN010001583">
    <property type="protein sequence ID" value="CAI2176945.1"/>
    <property type="molecule type" value="Genomic_DNA"/>
</dbReference>
<keyword evidence="2" id="KW-1185">Reference proteome</keyword>
<organism evidence="1 2">
    <name type="scientific">Funneliformis geosporum</name>
    <dbReference type="NCBI Taxonomy" id="1117311"/>
    <lineage>
        <taxon>Eukaryota</taxon>
        <taxon>Fungi</taxon>
        <taxon>Fungi incertae sedis</taxon>
        <taxon>Mucoromycota</taxon>
        <taxon>Glomeromycotina</taxon>
        <taxon>Glomeromycetes</taxon>
        <taxon>Glomerales</taxon>
        <taxon>Glomeraceae</taxon>
        <taxon>Funneliformis</taxon>
    </lineage>
</organism>
<dbReference type="Proteomes" id="UP001153678">
    <property type="component" value="Unassembled WGS sequence"/>
</dbReference>
<proteinExistence type="predicted"/>